<dbReference type="RefSeq" id="WP_243309077.1">
    <property type="nucleotide sequence ID" value="NZ_JALGBI010000003.1"/>
</dbReference>
<dbReference type="PANTHER" id="PTHR21240:SF28">
    <property type="entry name" value="ISO-OROTATE DECARBOXYLASE (EUROFUNG)"/>
    <property type="match status" value="1"/>
</dbReference>
<dbReference type="Gene3D" id="3.20.20.140">
    <property type="entry name" value="Metal-dependent hydrolases"/>
    <property type="match status" value="1"/>
</dbReference>
<dbReference type="EMBL" id="JALGBI010000003">
    <property type="protein sequence ID" value="MCJ0765556.1"/>
    <property type="molecule type" value="Genomic_DNA"/>
</dbReference>
<dbReference type="GO" id="GO:0005737">
    <property type="term" value="C:cytoplasm"/>
    <property type="evidence" value="ECO:0007669"/>
    <property type="project" value="TreeGrafter"/>
</dbReference>
<dbReference type="GO" id="GO:0016831">
    <property type="term" value="F:carboxy-lyase activity"/>
    <property type="evidence" value="ECO:0007669"/>
    <property type="project" value="InterPro"/>
</dbReference>
<dbReference type="Pfam" id="PF04909">
    <property type="entry name" value="Amidohydro_2"/>
    <property type="match status" value="1"/>
</dbReference>
<evidence type="ECO:0000259" key="2">
    <source>
        <dbReference type="Pfam" id="PF04909"/>
    </source>
</evidence>
<dbReference type="Proteomes" id="UP001139447">
    <property type="component" value="Unassembled WGS sequence"/>
</dbReference>
<dbReference type="PANTHER" id="PTHR21240">
    <property type="entry name" value="2-AMINO-3-CARBOXYLMUCONATE-6-SEMIALDEHYDE DECARBOXYLASE"/>
    <property type="match status" value="1"/>
</dbReference>
<dbReference type="GO" id="GO:0016787">
    <property type="term" value="F:hydrolase activity"/>
    <property type="evidence" value="ECO:0007669"/>
    <property type="project" value="InterPro"/>
</dbReference>
<dbReference type="InterPro" id="IPR006680">
    <property type="entry name" value="Amidohydro-rel"/>
</dbReference>
<feature type="domain" description="Amidohydrolase-related" evidence="2">
    <location>
        <begin position="31"/>
        <end position="358"/>
    </location>
</feature>
<evidence type="ECO:0000313" key="4">
    <source>
        <dbReference type="Proteomes" id="UP001139447"/>
    </source>
</evidence>
<keyword evidence="1" id="KW-0456">Lyase</keyword>
<keyword evidence="4" id="KW-1185">Reference proteome</keyword>
<organism evidence="3 4">
    <name type="scientific">Variovorax terrae</name>
    <dbReference type="NCBI Taxonomy" id="2923278"/>
    <lineage>
        <taxon>Bacteria</taxon>
        <taxon>Pseudomonadati</taxon>
        <taxon>Pseudomonadota</taxon>
        <taxon>Betaproteobacteria</taxon>
        <taxon>Burkholderiales</taxon>
        <taxon>Comamonadaceae</taxon>
        <taxon>Variovorax</taxon>
    </lineage>
</organism>
<name>A0A9X1VXC6_9BURK</name>
<comment type="caution">
    <text evidence="3">The sequence shown here is derived from an EMBL/GenBank/DDBJ whole genome shotgun (WGS) entry which is preliminary data.</text>
</comment>
<evidence type="ECO:0000256" key="1">
    <source>
        <dbReference type="ARBA" id="ARBA00023239"/>
    </source>
</evidence>
<protein>
    <submittedName>
        <fullName evidence="3">Amidohydrolase</fullName>
    </submittedName>
</protein>
<reference evidence="3" key="1">
    <citation type="submission" date="2022-03" db="EMBL/GenBank/DDBJ databases">
        <authorList>
            <person name="Woo C.Y."/>
        </authorList>
    </citation>
    <scope>NUCLEOTIDE SEQUENCE</scope>
    <source>
        <strain evidence="3">CYS-02</strain>
    </source>
</reference>
<evidence type="ECO:0000313" key="3">
    <source>
        <dbReference type="EMBL" id="MCJ0765556.1"/>
    </source>
</evidence>
<dbReference type="AlphaFoldDB" id="A0A9X1VXC6"/>
<accession>A0A9X1VXC6</accession>
<dbReference type="SUPFAM" id="SSF51556">
    <property type="entry name" value="Metallo-dependent hydrolases"/>
    <property type="match status" value="1"/>
</dbReference>
<sequence>MLLHTCTLACPAGCAHASPGPVGPAGHRFTVDLHAHALTLAVEPLVAGRPEKQAEPALMRATQGEASVAHNLAHMLPPALRRMTNLAERLADMDAMGVDVQVLSPSPTQYYYWADPDLAQDVVRLQNEHIAAECARHPERLAGLGTVALQHPRLAAEQLAHAMRELGLKGVEISASVNGRELADPSLEPFWARASELGALVFIHPLGTSLGERVNRHYLANTIGQPLETTIALSELIFGGVLDRHTGVKLVAAHGGGYLPAYFGRSQHAHQVRPEAQAMQHAPRDYLRRIWFDTLVYEPEVLRHLVEVVGAAQLVVGTDYPFDMGHYDPQGLVDAVPGLSRADADAILGLNAAALLGLCVPSPSSNTIQTHA</sequence>
<dbReference type="InterPro" id="IPR032465">
    <property type="entry name" value="ACMSD"/>
</dbReference>
<dbReference type="GO" id="GO:0019748">
    <property type="term" value="P:secondary metabolic process"/>
    <property type="evidence" value="ECO:0007669"/>
    <property type="project" value="TreeGrafter"/>
</dbReference>
<proteinExistence type="predicted"/>
<gene>
    <name evidence="3" type="ORF">MMF98_20270</name>
</gene>
<dbReference type="InterPro" id="IPR032466">
    <property type="entry name" value="Metal_Hydrolase"/>
</dbReference>